<sequence length="252" mass="27339">MSEHAAELRERGFTLLEGLIPADEAAGYGAALEQQWRRLGEPDLVSQEDVILGPGVHVSPVGMTVAGILERVPELAKVLLRPELLALFTDLLGPGFELEFSAGVVSDETRGFFFWHHHVGGIDAEDVRGRAYPRFERAERLGCTLYVTPLDAEQGVMLVWPRRVDDSTAPPFPPGREPWPGATEVRAGAGSVIVFDQGTWHAVTPMARSGQRFFFGFFVRRAGLPPMRRSDPGTVAALAANPALRGAYGGPA</sequence>
<dbReference type="Gene3D" id="2.60.120.620">
    <property type="entry name" value="q2cbj1_9rhob like domain"/>
    <property type="match status" value="1"/>
</dbReference>
<dbReference type="OrthoDB" id="5514315at2"/>
<comment type="caution">
    <text evidence="1">The sequence shown here is derived from an EMBL/GenBank/DDBJ whole genome shotgun (WGS) entry which is preliminary data.</text>
</comment>
<dbReference type="RefSeq" id="WP_106392713.1">
    <property type="nucleotide sequence ID" value="NZ_PVNK01000156.1"/>
</dbReference>
<reference evidence="1 2" key="1">
    <citation type="submission" date="2018-03" db="EMBL/GenBank/DDBJ databases">
        <title>Draft Genome Sequences of the Obligatory Marine Myxobacteria Enhygromyxa salina SWB005.</title>
        <authorList>
            <person name="Poehlein A."/>
            <person name="Moghaddam J.A."/>
            <person name="Harms H."/>
            <person name="Alanjari M."/>
            <person name="Koenig G.M."/>
            <person name="Daniel R."/>
            <person name="Schaeberle T.F."/>
        </authorList>
    </citation>
    <scope>NUCLEOTIDE SEQUENCE [LARGE SCALE GENOMIC DNA]</scope>
    <source>
        <strain evidence="1 2">SWB005</strain>
    </source>
</reference>
<dbReference type="AlphaFoldDB" id="A0A2S9XX59"/>
<gene>
    <name evidence="1" type="ORF">ENSA5_33600</name>
</gene>
<proteinExistence type="predicted"/>
<dbReference type="EMBL" id="PVNK01000156">
    <property type="protein sequence ID" value="PRP97467.1"/>
    <property type="molecule type" value="Genomic_DNA"/>
</dbReference>
<protein>
    <submittedName>
        <fullName evidence="1">Uncharacterized protein</fullName>
    </submittedName>
</protein>
<name>A0A2S9XX59_9BACT</name>
<dbReference type="SUPFAM" id="SSF51197">
    <property type="entry name" value="Clavaminate synthase-like"/>
    <property type="match status" value="1"/>
</dbReference>
<dbReference type="Proteomes" id="UP000237968">
    <property type="component" value="Unassembled WGS sequence"/>
</dbReference>
<evidence type="ECO:0000313" key="2">
    <source>
        <dbReference type="Proteomes" id="UP000237968"/>
    </source>
</evidence>
<evidence type="ECO:0000313" key="1">
    <source>
        <dbReference type="EMBL" id="PRP97467.1"/>
    </source>
</evidence>
<organism evidence="1 2">
    <name type="scientific">Enhygromyxa salina</name>
    <dbReference type="NCBI Taxonomy" id="215803"/>
    <lineage>
        <taxon>Bacteria</taxon>
        <taxon>Pseudomonadati</taxon>
        <taxon>Myxococcota</taxon>
        <taxon>Polyangia</taxon>
        <taxon>Nannocystales</taxon>
        <taxon>Nannocystaceae</taxon>
        <taxon>Enhygromyxa</taxon>
    </lineage>
</organism>
<keyword evidence="2" id="KW-1185">Reference proteome</keyword>
<accession>A0A2S9XX59</accession>